<dbReference type="AlphaFoldDB" id="A0A6L2MVF5"/>
<proteinExistence type="predicted"/>
<feature type="compositionally biased region" description="Basic and acidic residues" evidence="1">
    <location>
        <begin position="10"/>
        <end position="22"/>
    </location>
</feature>
<feature type="compositionally biased region" description="Basic residues" evidence="1">
    <location>
        <begin position="221"/>
        <end position="233"/>
    </location>
</feature>
<gene>
    <name evidence="2" type="ORF">Tci_049851</name>
</gene>
<feature type="compositionally biased region" description="Acidic residues" evidence="1">
    <location>
        <begin position="118"/>
        <end position="127"/>
    </location>
</feature>
<accession>A0A6L2MVF5</accession>
<protein>
    <submittedName>
        <fullName evidence="2">Splicing factor</fullName>
    </submittedName>
</protein>
<organism evidence="2">
    <name type="scientific">Tanacetum cinerariifolium</name>
    <name type="common">Dalmatian daisy</name>
    <name type="synonym">Chrysanthemum cinerariifolium</name>
    <dbReference type="NCBI Taxonomy" id="118510"/>
    <lineage>
        <taxon>Eukaryota</taxon>
        <taxon>Viridiplantae</taxon>
        <taxon>Streptophyta</taxon>
        <taxon>Embryophyta</taxon>
        <taxon>Tracheophyta</taxon>
        <taxon>Spermatophyta</taxon>
        <taxon>Magnoliopsida</taxon>
        <taxon>eudicotyledons</taxon>
        <taxon>Gunneridae</taxon>
        <taxon>Pentapetalae</taxon>
        <taxon>asterids</taxon>
        <taxon>campanulids</taxon>
        <taxon>Asterales</taxon>
        <taxon>Asteraceae</taxon>
        <taxon>Asteroideae</taxon>
        <taxon>Anthemideae</taxon>
        <taxon>Anthemidinae</taxon>
        <taxon>Tanacetum</taxon>
    </lineage>
</organism>
<dbReference type="EMBL" id="BKCJ010007560">
    <property type="protein sequence ID" value="GEU77873.1"/>
    <property type="molecule type" value="Genomic_DNA"/>
</dbReference>
<feature type="region of interest" description="Disordered" evidence="1">
    <location>
        <begin position="104"/>
        <end position="134"/>
    </location>
</feature>
<evidence type="ECO:0000313" key="2">
    <source>
        <dbReference type="EMBL" id="GEU77873.1"/>
    </source>
</evidence>
<feature type="compositionally biased region" description="Basic and acidic residues" evidence="1">
    <location>
        <begin position="104"/>
        <end position="117"/>
    </location>
</feature>
<comment type="caution">
    <text evidence="2">The sequence shown here is derived from an EMBL/GenBank/DDBJ whole genome shotgun (WGS) entry which is preliminary data.</text>
</comment>
<feature type="region of interest" description="Disordered" evidence="1">
    <location>
        <begin position="188"/>
        <end position="260"/>
    </location>
</feature>
<evidence type="ECO:0000256" key="1">
    <source>
        <dbReference type="SAM" id="MobiDB-lite"/>
    </source>
</evidence>
<feature type="compositionally biased region" description="Polar residues" evidence="1">
    <location>
        <begin position="23"/>
        <end position="35"/>
    </location>
</feature>
<feature type="compositionally biased region" description="Basic and acidic residues" evidence="1">
    <location>
        <begin position="234"/>
        <end position="247"/>
    </location>
</feature>
<sequence length="260" mass="29318">MMPGRPQKSRIKDPCETSDSHTSRVGRTMTCTNYWQKGHNKESCKADPSPKSPVEKKPPGRNKQSAVGTRGRGRRGRGMKSSVWGEEVMVEEYQLQLDEEAFRECMEEQAREQAKNDDEQEREDSLEEAPFNHTNAKVLIPSIHSQPTQQSGVWVKDTTDVTTEDVDEFPGIETSEITNVAKKLSTPAVDKGKGVASVVEQDNAPKKKRGRPPSHMDGVRVYHKNRKRSKRIAKMKEKKAFKFDKHGTCSTSDKAFDVSE</sequence>
<feature type="region of interest" description="Disordered" evidence="1">
    <location>
        <begin position="1"/>
        <end position="86"/>
    </location>
</feature>
<reference evidence="2" key="1">
    <citation type="journal article" date="2019" name="Sci. Rep.">
        <title>Draft genome of Tanacetum cinerariifolium, the natural source of mosquito coil.</title>
        <authorList>
            <person name="Yamashiro T."/>
            <person name="Shiraishi A."/>
            <person name="Satake H."/>
            <person name="Nakayama K."/>
        </authorList>
    </citation>
    <scope>NUCLEOTIDE SEQUENCE</scope>
</reference>
<name>A0A6L2MVF5_TANCI</name>